<accession>A0A369THS2</accession>
<reference evidence="5 6" key="1">
    <citation type="submission" date="2018-07" db="EMBL/GenBank/DDBJ databases">
        <title>Venubactetium sediminum gen. nov., sp. nov., isolated from a marine solar saltern.</title>
        <authorList>
            <person name="Wang S."/>
        </authorList>
    </citation>
    <scope>NUCLEOTIDE SEQUENCE [LARGE SCALE GENOMIC DNA]</scope>
    <source>
        <strain evidence="5 6">WD2A32</strain>
    </source>
</reference>
<keyword evidence="2" id="KW-0238">DNA-binding</keyword>
<dbReference type="InterPro" id="IPR036390">
    <property type="entry name" value="WH_DNA-bd_sf"/>
</dbReference>
<dbReference type="Gene3D" id="1.20.120.530">
    <property type="entry name" value="GntR ligand-binding domain-like"/>
    <property type="match status" value="1"/>
</dbReference>
<dbReference type="SMART" id="SM00345">
    <property type="entry name" value="HTH_GNTR"/>
    <property type="match status" value="1"/>
</dbReference>
<keyword evidence="1" id="KW-0805">Transcription regulation</keyword>
<proteinExistence type="predicted"/>
<evidence type="ECO:0000256" key="3">
    <source>
        <dbReference type="ARBA" id="ARBA00023163"/>
    </source>
</evidence>
<dbReference type="InterPro" id="IPR036388">
    <property type="entry name" value="WH-like_DNA-bd_sf"/>
</dbReference>
<evidence type="ECO:0000256" key="1">
    <source>
        <dbReference type="ARBA" id="ARBA00023015"/>
    </source>
</evidence>
<protein>
    <submittedName>
        <fullName evidence="5">GntR family transcriptional regulator</fullName>
    </submittedName>
</protein>
<dbReference type="PANTHER" id="PTHR43537:SF5">
    <property type="entry name" value="UXU OPERON TRANSCRIPTIONAL REGULATOR"/>
    <property type="match status" value="1"/>
</dbReference>
<dbReference type="PROSITE" id="PS50949">
    <property type="entry name" value="HTH_GNTR"/>
    <property type="match status" value="1"/>
</dbReference>
<dbReference type="SUPFAM" id="SSF48008">
    <property type="entry name" value="GntR ligand-binding domain-like"/>
    <property type="match status" value="1"/>
</dbReference>
<keyword evidence="6" id="KW-1185">Reference proteome</keyword>
<dbReference type="Gene3D" id="1.10.10.10">
    <property type="entry name" value="Winged helix-like DNA-binding domain superfamily/Winged helix DNA-binding domain"/>
    <property type="match status" value="1"/>
</dbReference>
<organism evidence="5 6">
    <name type="scientific">Ferruginivarius sediminum</name>
    <dbReference type="NCBI Taxonomy" id="2661937"/>
    <lineage>
        <taxon>Bacteria</taxon>
        <taxon>Pseudomonadati</taxon>
        <taxon>Pseudomonadota</taxon>
        <taxon>Alphaproteobacteria</taxon>
        <taxon>Rhodospirillales</taxon>
        <taxon>Rhodospirillaceae</taxon>
        <taxon>Ferruginivarius</taxon>
    </lineage>
</organism>
<feature type="domain" description="HTH gntR-type" evidence="4">
    <location>
        <begin position="17"/>
        <end position="84"/>
    </location>
</feature>
<comment type="caution">
    <text evidence="5">The sequence shown here is derived from an EMBL/GenBank/DDBJ whole genome shotgun (WGS) entry which is preliminary data.</text>
</comment>
<dbReference type="InterPro" id="IPR008920">
    <property type="entry name" value="TF_FadR/GntR_C"/>
</dbReference>
<dbReference type="GO" id="GO:0003700">
    <property type="term" value="F:DNA-binding transcription factor activity"/>
    <property type="evidence" value="ECO:0007669"/>
    <property type="project" value="InterPro"/>
</dbReference>
<dbReference type="CDD" id="cd07377">
    <property type="entry name" value="WHTH_GntR"/>
    <property type="match status" value="1"/>
</dbReference>
<dbReference type="InterPro" id="IPR000524">
    <property type="entry name" value="Tscrpt_reg_HTH_GntR"/>
</dbReference>
<dbReference type="EMBL" id="QPMH01000005">
    <property type="protein sequence ID" value="RDD62446.1"/>
    <property type="molecule type" value="Genomic_DNA"/>
</dbReference>
<dbReference type="Pfam" id="PF00392">
    <property type="entry name" value="GntR"/>
    <property type="match status" value="1"/>
</dbReference>
<dbReference type="InterPro" id="IPR011711">
    <property type="entry name" value="GntR_C"/>
</dbReference>
<dbReference type="RefSeq" id="WP_114581542.1">
    <property type="nucleotide sequence ID" value="NZ_QPMH01000005.1"/>
</dbReference>
<sequence>MSSNPAAPDIEAAADSDSLGERAYKAIEEAIVTLELAPGTSVSEVQLSRRFGLGRSPVRSALQRLAAEGMVLILPRRGIMVSQIDVRSQVKLVETRREVERLVACYAAIKAASGDRQRFREIGEEMEAAASANAAQAFLRLDAEFYDLVLNAARNEWAAKCIRLMQPMSRRFWCYHFQHADDLGTAAHRQAELVRAIASGDAEQAKAACEARCDYVERMTRNTLLD</sequence>
<dbReference type="PRINTS" id="PR00035">
    <property type="entry name" value="HTHGNTR"/>
</dbReference>
<dbReference type="AlphaFoldDB" id="A0A369THS2"/>
<dbReference type="PANTHER" id="PTHR43537">
    <property type="entry name" value="TRANSCRIPTIONAL REGULATOR, GNTR FAMILY"/>
    <property type="match status" value="1"/>
</dbReference>
<dbReference type="Proteomes" id="UP000253941">
    <property type="component" value="Unassembled WGS sequence"/>
</dbReference>
<name>A0A369THS2_9PROT</name>
<dbReference type="Pfam" id="PF07729">
    <property type="entry name" value="FCD"/>
    <property type="match status" value="1"/>
</dbReference>
<dbReference type="SUPFAM" id="SSF46785">
    <property type="entry name" value="Winged helix' DNA-binding domain"/>
    <property type="match status" value="1"/>
</dbReference>
<evidence type="ECO:0000259" key="4">
    <source>
        <dbReference type="PROSITE" id="PS50949"/>
    </source>
</evidence>
<evidence type="ECO:0000256" key="2">
    <source>
        <dbReference type="ARBA" id="ARBA00023125"/>
    </source>
</evidence>
<evidence type="ECO:0000313" key="6">
    <source>
        <dbReference type="Proteomes" id="UP000253941"/>
    </source>
</evidence>
<dbReference type="GO" id="GO:0003677">
    <property type="term" value="F:DNA binding"/>
    <property type="evidence" value="ECO:0007669"/>
    <property type="project" value="UniProtKB-KW"/>
</dbReference>
<gene>
    <name evidence="5" type="ORF">DRB17_07285</name>
</gene>
<dbReference type="SMART" id="SM00895">
    <property type="entry name" value="FCD"/>
    <property type="match status" value="1"/>
</dbReference>
<evidence type="ECO:0000313" key="5">
    <source>
        <dbReference type="EMBL" id="RDD62446.1"/>
    </source>
</evidence>
<keyword evidence="3" id="KW-0804">Transcription</keyword>